<organism evidence="3 4">
    <name type="scientific">Reticulomyxa filosa</name>
    <dbReference type="NCBI Taxonomy" id="46433"/>
    <lineage>
        <taxon>Eukaryota</taxon>
        <taxon>Sar</taxon>
        <taxon>Rhizaria</taxon>
        <taxon>Retaria</taxon>
        <taxon>Foraminifera</taxon>
        <taxon>Monothalamids</taxon>
        <taxon>Reticulomyxidae</taxon>
        <taxon>Reticulomyxa</taxon>
    </lineage>
</organism>
<dbReference type="PANTHER" id="PTHR11909">
    <property type="entry name" value="CASEIN KINASE-RELATED"/>
    <property type="match status" value="1"/>
</dbReference>
<dbReference type="AlphaFoldDB" id="X6NDE3"/>
<sequence>MDKLGESLEQLFTLCGRKFSIKCVCLIALQLISRIQELHNHGWLHRDVKPDNFLIGDGPKSGTAGSQIYMIDFGLGKRWIENSSHISFKTEKRLIGLLKTNKKKGTPRYASINTHSGYEQSRRDDLESLGYMLVYFVRGSLPWQGLKGDKEKKYQKIGDIKKKTELNKLCKGFPDEFRQYLASCRELAFTAQPAYDEYKQYFKNVLKHLGYDPDNPQDNVFDWQDETKLHVLGGMTLPNLNGLVANGVNGVSVTLHTANHANTNHNGSSHMLLQQIQSMDNKNNNHTVHNNNRTNIKI</sequence>
<name>X6NDE3_RETFI</name>
<keyword evidence="4" id="KW-1185">Reference proteome</keyword>
<accession>X6NDE3</accession>
<dbReference type="EMBL" id="ASPP01009621">
    <property type="protein sequence ID" value="ETO23888.1"/>
    <property type="molecule type" value="Genomic_DNA"/>
</dbReference>
<gene>
    <name evidence="3" type="ORF">RFI_13269</name>
</gene>
<dbReference type="InterPro" id="IPR011009">
    <property type="entry name" value="Kinase-like_dom_sf"/>
</dbReference>
<dbReference type="InterPro" id="IPR000719">
    <property type="entry name" value="Prot_kinase_dom"/>
</dbReference>
<dbReference type="Pfam" id="PF00069">
    <property type="entry name" value="Pkinase"/>
    <property type="match status" value="1"/>
</dbReference>
<dbReference type="Proteomes" id="UP000023152">
    <property type="component" value="Unassembled WGS sequence"/>
</dbReference>
<proteinExistence type="predicted"/>
<reference evidence="3 4" key="1">
    <citation type="journal article" date="2013" name="Curr. Biol.">
        <title>The Genome of the Foraminiferan Reticulomyxa filosa.</title>
        <authorList>
            <person name="Glockner G."/>
            <person name="Hulsmann N."/>
            <person name="Schleicher M."/>
            <person name="Noegel A.A."/>
            <person name="Eichinger L."/>
            <person name="Gallinger C."/>
            <person name="Pawlowski J."/>
            <person name="Sierra R."/>
            <person name="Euteneuer U."/>
            <person name="Pillet L."/>
            <person name="Moustafa A."/>
            <person name="Platzer M."/>
            <person name="Groth M."/>
            <person name="Szafranski K."/>
            <person name="Schliwa M."/>
        </authorList>
    </citation>
    <scope>NUCLEOTIDE SEQUENCE [LARGE SCALE GENOMIC DNA]</scope>
</reference>
<keyword evidence="3" id="KW-0808">Transferase</keyword>
<keyword evidence="3" id="KW-0418">Kinase</keyword>
<evidence type="ECO:0000313" key="3">
    <source>
        <dbReference type="EMBL" id="ETO23888.1"/>
    </source>
</evidence>
<dbReference type="InterPro" id="IPR050235">
    <property type="entry name" value="CK1_Ser-Thr_kinase"/>
</dbReference>
<dbReference type="SUPFAM" id="SSF56112">
    <property type="entry name" value="Protein kinase-like (PK-like)"/>
    <property type="match status" value="1"/>
</dbReference>
<dbReference type="Gene3D" id="1.10.510.10">
    <property type="entry name" value="Transferase(Phosphotransferase) domain 1"/>
    <property type="match status" value="1"/>
</dbReference>
<protein>
    <recommendedName>
        <fullName evidence="1">Casein kinase I</fullName>
    </recommendedName>
</protein>
<dbReference type="SMART" id="SM00220">
    <property type="entry name" value="S_TKc"/>
    <property type="match status" value="1"/>
</dbReference>
<evidence type="ECO:0000256" key="1">
    <source>
        <dbReference type="ARBA" id="ARBA00023860"/>
    </source>
</evidence>
<dbReference type="PROSITE" id="PS50011">
    <property type="entry name" value="PROTEIN_KINASE_DOM"/>
    <property type="match status" value="1"/>
</dbReference>
<dbReference type="GO" id="GO:0005524">
    <property type="term" value="F:ATP binding"/>
    <property type="evidence" value="ECO:0007669"/>
    <property type="project" value="InterPro"/>
</dbReference>
<evidence type="ECO:0000259" key="2">
    <source>
        <dbReference type="PROSITE" id="PS50011"/>
    </source>
</evidence>
<dbReference type="OrthoDB" id="5800476at2759"/>
<dbReference type="GO" id="GO:0004672">
    <property type="term" value="F:protein kinase activity"/>
    <property type="evidence" value="ECO:0007669"/>
    <property type="project" value="InterPro"/>
</dbReference>
<comment type="caution">
    <text evidence="3">The sequence shown here is derived from an EMBL/GenBank/DDBJ whole genome shotgun (WGS) entry which is preliminary data.</text>
</comment>
<feature type="domain" description="Protein kinase" evidence="2">
    <location>
        <begin position="1"/>
        <end position="202"/>
    </location>
</feature>
<dbReference type="OMA" id="NDYAPRA"/>
<evidence type="ECO:0000313" key="4">
    <source>
        <dbReference type="Proteomes" id="UP000023152"/>
    </source>
</evidence>